<sequence length="67" mass="7819">MEPPRGREGEVLGIAMGGEGRKYRIQIVNYMDGEKKSSRIGWDAILRGEEKVKEKEQYIWGYLGRRF</sequence>
<gene>
    <name evidence="1" type="ORF">G2W53_006811</name>
</gene>
<dbReference type="EMBL" id="JAAIUW010000003">
    <property type="protein sequence ID" value="KAF7838329.1"/>
    <property type="molecule type" value="Genomic_DNA"/>
</dbReference>
<protein>
    <submittedName>
        <fullName evidence="1">Uncharacterized protein</fullName>
    </submittedName>
</protein>
<evidence type="ECO:0000313" key="1">
    <source>
        <dbReference type="EMBL" id="KAF7838329.1"/>
    </source>
</evidence>
<evidence type="ECO:0000313" key="2">
    <source>
        <dbReference type="Proteomes" id="UP000634136"/>
    </source>
</evidence>
<accession>A0A834X5B2</accession>
<keyword evidence="2" id="KW-1185">Reference proteome</keyword>
<name>A0A834X5B2_9FABA</name>
<reference evidence="1" key="1">
    <citation type="submission" date="2020-09" db="EMBL/GenBank/DDBJ databases">
        <title>Genome-Enabled Discovery of Anthraquinone Biosynthesis in Senna tora.</title>
        <authorList>
            <person name="Kang S.-H."/>
            <person name="Pandey R.P."/>
            <person name="Lee C.-M."/>
            <person name="Sim J.-S."/>
            <person name="Jeong J.-T."/>
            <person name="Choi B.-S."/>
            <person name="Jung M."/>
            <person name="Ginzburg D."/>
            <person name="Zhao K."/>
            <person name="Won S.Y."/>
            <person name="Oh T.-J."/>
            <person name="Yu Y."/>
            <person name="Kim N.-H."/>
            <person name="Lee O.R."/>
            <person name="Lee T.-H."/>
            <person name="Bashyal P."/>
            <person name="Kim T.-S."/>
            <person name="Lee W.-H."/>
            <person name="Kawkins C."/>
            <person name="Kim C.-K."/>
            <person name="Kim J.S."/>
            <person name="Ahn B.O."/>
            <person name="Rhee S.Y."/>
            <person name="Sohng J.K."/>
        </authorList>
    </citation>
    <scope>NUCLEOTIDE SEQUENCE</scope>
    <source>
        <tissue evidence="1">Leaf</tissue>
    </source>
</reference>
<proteinExistence type="predicted"/>
<dbReference type="AlphaFoldDB" id="A0A834X5B2"/>
<organism evidence="1 2">
    <name type="scientific">Senna tora</name>
    <dbReference type="NCBI Taxonomy" id="362788"/>
    <lineage>
        <taxon>Eukaryota</taxon>
        <taxon>Viridiplantae</taxon>
        <taxon>Streptophyta</taxon>
        <taxon>Embryophyta</taxon>
        <taxon>Tracheophyta</taxon>
        <taxon>Spermatophyta</taxon>
        <taxon>Magnoliopsida</taxon>
        <taxon>eudicotyledons</taxon>
        <taxon>Gunneridae</taxon>
        <taxon>Pentapetalae</taxon>
        <taxon>rosids</taxon>
        <taxon>fabids</taxon>
        <taxon>Fabales</taxon>
        <taxon>Fabaceae</taxon>
        <taxon>Caesalpinioideae</taxon>
        <taxon>Cassia clade</taxon>
        <taxon>Senna</taxon>
    </lineage>
</organism>
<dbReference type="Proteomes" id="UP000634136">
    <property type="component" value="Unassembled WGS sequence"/>
</dbReference>
<comment type="caution">
    <text evidence="1">The sequence shown here is derived from an EMBL/GenBank/DDBJ whole genome shotgun (WGS) entry which is preliminary data.</text>
</comment>